<gene>
    <name evidence="2" type="ORF">SAMEA4412677_00343</name>
</gene>
<accession>A0A239WLC3</accession>
<feature type="region of interest" description="Disordered" evidence="1">
    <location>
        <begin position="229"/>
        <end position="256"/>
    </location>
</feature>
<dbReference type="Proteomes" id="UP000215196">
    <property type="component" value="Chromosome 1"/>
</dbReference>
<evidence type="ECO:0000313" key="2">
    <source>
        <dbReference type="EMBL" id="SNV34693.1"/>
    </source>
</evidence>
<dbReference type="EMBL" id="LT906465">
    <property type="protein sequence ID" value="SNV34693.1"/>
    <property type="molecule type" value="Genomic_DNA"/>
</dbReference>
<dbReference type="Gene3D" id="1.10.530.10">
    <property type="match status" value="1"/>
</dbReference>
<sequence>MGKKGVSLIKGATRPTVGKLITYNIADWYPDTPASERRPQNVTWELFKKRKSGKFTTTTIKKKGVNTFTFGEGAVGSTYLLHGYLYHPEGDGLIITPQPAVIPKIEKVVLQYIDDTPGEKFSFKEKLRCKAFCTNMLNKELVFTLWEDDAKDKGHDPSNKAIASKKANVKTDGIATAEFTLTEALMKKAMEGEVDVKQLEFYVTVEYFKHKKHPTGNVYVNNPEAKIYPEKKSQKKPATPPAAPGSPAEQKGKSQKVEKGILDKIGETWDELWDWWETKGTAKKDQQPTVQKPKSTKSAAKVENSKATSQTCGGKYCIKKGDKSELIREINIRLAGFGGNVPTDEFTDRTEKMIKQFQKDYMKVPETGKICGNVLRAIDEFQSKYPLNFDEIRCKCGSCNGFGKERNSEEYQNAKILEKHRKFEYPGVHRSLLWCYRATLFYVNRDAHLNFKTKWVESGYRCHNHYIYIRDKTTNHCGKALDIHYNILSTGKRTKSNSDMNKIRKEIFKKYTGAKEDWNSGKDIFYLESFATTWIHVDVREFSQEYLVKKYFVKNTSDLNGKNIITLANELGYGNMCLCGGNFKSTQQQKPTKNEKSKWSHTEFANLIAKEESRDNYNICNQTKGGLKIINNLKIVELTIKEVQEKQKNRDVFAVGRYQLIPDTLNSAIRNLGLDTNEKLNEEIQDKIFDEYLIKVKRSKVIDFLEGNGNVEDAMYSLAQEWASIGVEKGKRISDKIIKKDKKVVKRIVRHAEGGESYYAGDGLNKSHITPEQMKNALINSKNENK</sequence>
<feature type="compositionally biased region" description="Polar residues" evidence="1">
    <location>
        <begin position="287"/>
        <end position="298"/>
    </location>
</feature>
<evidence type="ECO:0000313" key="3">
    <source>
        <dbReference type="Proteomes" id="UP000215196"/>
    </source>
</evidence>
<dbReference type="RefSeq" id="WP_095069804.1">
    <property type="nucleotide sequence ID" value="NZ_LT906465.1"/>
</dbReference>
<name>A0A239WLC3_9FLAO</name>
<dbReference type="KEGG" id="ctak:4412677_00343"/>
<reference evidence="2 3" key="1">
    <citation type="submission" date="2017-06" db="EMBL/GenBank/DDBJ databases">
        <authorList>
            <consortium name="Pathogen Informatics"/>
        </authorList>
    </citation>
    <scope>NUCLEOTIDE SEQUENCE [LARGE SCALE GENOMIC DNA]</scope>
    <source>
        <strain evidence="2 3">NCTC13490</strain>
    </source>
</reference>
<proteinExistence type="predicted"/>
<feature type="region of interest" description="Disordered" evidence="1">
    <location>
        <begin position="280"/>
        <end position="305"/>
    </location>
</feature>
<dbReference type="SUPFAM" id="SSF53955">
    <property type="entry name" value="Lysozyme-like"/>
    <property type="match status" value="1"/>
</dbReference>
<evidence type="ECO:0000256" key="1">
    <source>
        <dbReference type="SAM" id="MobiDB-lite"/>
    </source>
</evidence>
<organism evidence="2 3">
    <name type="scientific">Chryseobacterium taklimakanense</name>
    <dbReference type="NCBI Taxonomy" id="536441"/>
    <lineage>
        <taxon>Bacteria</taxon>
        <taxon>Pseudomonadati</taxon>
        <taxon>Bacteroidota</taxon>
        <taxon>Flavobacteriia</taxon>
        <taxon>Flavobacteriales</taxon>
        <taxon>Weeksellaceae</taxon>
        <taxon>Chryseobacterium group</taxon>
        <taxon>Chryseobacterium</taxon>
    </lineage>
</organism>
<protein>
    <submittedName>
        <fullName evidence="2">Uncharacterized protein</fullName>
    </submittedName>
</protein>
<dbReference type="InterPro" id="IPR023346">
    <property type="entry name" value="Lysozyme-like_dom_sf"/>
</dbReference>
<keyword evidence="3" id="KW-1185">Reference proteome</keyword>
<dbReference type="AlphaFoldDB" id="A0A239WLC3"/>